<gene>
    <name evidence="9" type="ORF">SAMN02910262_01509</name>
</gene>
<dbReference type="PANTHER" id="PTHR47053:SF1">
    <property type="entry name" value="MUREIN DD-ENDOPEPTIDASE MEPH-RELATED"/>
    <property type="match status" value="1"/>
</dbReference>
<dbReference type="GO" id="GO:0008234">
    <property type="term" value="F:cysteine-type peptidase activity"/>
    <property type="evidence" value="ECO:0007669"/>
    <property type="project" value="UniProtKB-KW"/>
</dbReference>
<protein>
    <submittedName>
        <fullName evidence="9">SH3 domain-containing protein</fullName>
    </submittedName>
</protein>
<keyword evidence="4" id="KW-0788">Thiol protease</keyword>
<dbReference type="InterPro" id="IPR038765">
    <property type="entry name" value="Papain-like_cys_pep_sf"/>
</dbReference>
<dbReference type="PANTHER" id="PTHR47053">
    <property type="entry name" value="MUREIN DD-ENDOPEPTIDASE MEPH-RELATED"/>
    <property type="match status" value="1"/>
</dbReference>
<feature type="chain" id="PRO_5011510727" evidence="6">
    <location>
        <begin position="27"/>
        <end position="472"/>
    </location>
</feature>
<feature type="region of interest" description="Disordered" evidence="5">
    <location>
        <begin position="125"/>
        <end position="204"/>
    </location>
</feature>
<evidence type="ECO:0000256" key="1">
    <source>
        <dbReference type="ARBA" id="ARBA00007074"/>
    </source>
</evidence>
<dbReference type="AlphaFoldDB" id="A0A1I6JGD5"/>
<proteinExistence type="inferred from homology"/>
<evidence type="ECO:0000256" key="6">
    <source>
        <dbReference type="SAM" id="SignalP"/>
    </source>
</evidence>
<sequence>MKKFLKLVVATGAILTLMPASFSAAAAQKVQPLPETVQTETNTLQTAAPTVSVGSVAVPQVRNNVNVRAEANTSSSVVGKMNSDMKADILETVEGEDGKWYKIQTGDIIGYVKASLFKTEAKTEANTDSAVSEKPESNAQTSKPAGTAETEKPAAEQTSNPAVTAPAEQTSKPADTGNTAIKEETGKAEKPAAASGTSAPANADDGTVKVARVNVAVLNVRKDASIDSEKLTSVERGETYKILGEENEFTKVKISDSVIGYVATEYITIDEADECDSIAKGNTSQTSPSGTTPDSSNSEKTGSDTAKNSGKTSAENGTANGPGTGGSSFGTGSETTDEASDNAAKPTDSGKATGTRAEIVAYAKQFEGNPYVYGGTSLTDGADCSGFTMSVYKHFGISIGRSSRDQAANGKTIAISDLQPGDLIFYGSKGYINHVALYIGGGRIIHASTASTGIKISNYDYKTPVKAVTFLN</sequence>
<dbReference type="EMBL" id="FOZC01000007">
    <property type="protein sequence ID" value="SFR77944.1"/>
    <property type="molecule type" value="Genomic_DNA"/>
</dbReference>
<dbReference type="InterPro" id="IPR003646">
    <property type="entry name" value="SH3-like_bac-type"/>
</dbReference>
<dbReference type="PROSITE" id="PS51781">
    <property type="entry name" value="SH3B"/>
    <property type="match status" value="2"/>
</dbReference>
<evidence type="ECO:0000256" key="2">
    <source>
        <dbReference type="ARBA" id="ARBA00022670"/>
    </source>
</evidence>
<feature type="domain" description="NlpC/P60" evidence="8">
    <location>
        <begin position="353"/>
        <end position="472"/>
    </location>
</feature>
<evidence type="ECO:0000313" key="10">
    <source>
        <dbReference type="Proteomes" id="UP000214760"/>
    </source>
</evidence>
<keyword evidence="2" id="KW-0645">Protease</keyword>
<dbReference type="Proteomes" id="UP000214760">
    <property type="component" value="Unassembled WGS sequence"/>
</dbReference>
<feature type="domain" description="SH3b" evidence="7">
    <location>
        <begin position="48"/>
        <end position="121"/>
    </location>
</feature>
<dbReference type="PROSITE" id="PS51935">
    <property type="entry name" value="NLPC_P60"/>
    <property type="match status" value="1"/>
</dbReference>
<dbReference type="SMART" id="SM00287">
    <property type="entry name" value="SH3b"/>
    <property type="match status" value="2"/>
</dbReference>
<feature type="compositionally biased region" description="Polar residues" evidence="5">
    <location>
        <begin position="156"/>
        <end position="179"/>
    </location>
</feature>
<feature type="compositionally biased region" description="Basic and acidic residues" evidence="5">
    <location>
        <begin position="125"/>
        <end position="136"/>
    </location>
</feature>
<keyword evidence="6" id="KW-0732">Signal</keyword>
<dbReference type="Pfam" id="PF08239">
    <property type="entry name" value="SH3_3"/>
    <property type="match status" value="2"/>
</dbReference>
<evidence type="ECO:0000256" key="4">
    <source>
        <dbReference type="ARBA" id="ARBA00022807"/>
    </source>
</evidence>
<dbReference type="Gene3D" id="3.90.1720.10">
    <property type="entry name" value="endopeptidase domain like (from Nostoc punctiforme)"/>
    <property type="match status" value="1"/>
</dbReference>
<feature type="region of interest" description="Disordered" evidence="5">
    <location>
        <begin position="278"/>
        <end position="352"/>
    </location>
</feature>
<evidence type="ECO:0000259" key="8">
    <source>
        <dbReference type="PROSITE" id="PS51935"/>
    </source>
</evidence>
<dbReference type="Gene3D" id="2.30.30.40">
    <property type="entry name" value="SH3 Domains"/>
    <property type="match status" value="2"/>
</dbReference>
<feature type="compositionally biased region" description="Gly residues" evidence="5">
    <location>
        <begin position="320"/>
        <end position="329"/>
    </location>
</feature>
<evidence type="ECO:0000256" key="3">
    <source>
        <dbReference type="ARBA" id="ARBA00022801"/>
    </source>
</evidence>
<feature type="signal peptide" evidence="6">
    <location>
        <begin position="1"/>
        <end position="26"/>
    </location>
</feature>
<comment type="similarity">
    <text evidence="1">Belongs to the peptidase C40 family.</text>
</comment>
<evidence type="ECO:0000313" key="9">
    <source>
        <dbReference type="EMBL" id="SFR77944.1"/>
    </source>
</evidence>
<dbReference type="RefSeq" id="WP_161767290.1">
    <property type="nucleotide sequence ID" value="NZ_FOZC01000007.1"/>
</dbReference>
<name>A0A1I6JGD5_9FIRM</name>
<feature type="compositionally biased region" description="Low complexity" evidence="5">
    <location>
        <begin position="191"/>
        <end position="204"/>
    </location>
</feature>
<evidence type="ECO:0000259" key="7">
    <source>
        <dbReference type="PROSITE" id="PS51781"/>
    </source>
</evidence>
<dbReference type="InterPro" id="IPR000064">
    <property type="entry name" value="NLP_P60_dom"/>
</dbReference>
<dbReference type="GO" id="GO:0006508">
    <property type="term" value="P:proteolysis"/>
    <property type="evidence" value="ECO:0007669"/>
    <property type="project" value="UniProtKB-KW"/>
</dbReference>
<accession>A0A1I6JGD5</accession>
<feature type="compositionally biased region" description="Polar residues" evidence="5">
    <location>
        <begin position="280"/>
        <end position="319"/>
    </location>
</feature>
<keyword evidence="3" id="KW-0378">Hydrolase</keyword>
<feature type="compositionally biased region" description="Basic and acidic residues" evidence="5">
    <location>
        <begin position="181"/>
        <end position="190"/>
    </location>
</feature>
<dbReference type="InterPro" id="IPR051202">
    <property type="entry name" value="Peptidase_C40"/>
</dbReference>
<evidence type="ECO:0000256" key="5">
    <source>
        <dbReference type="SAM" id="MobiDB-lite"/>
    </source>
</evidence>
<feature type="domain" description="SH3b" evidence="7">
    <location>
        <begin position="208"/>
        <end position="271"/>
    </location>
</feature>
<organism evidence="9 10">
    <name type="scientific">[Clostridium] aminophilum</name>
    <dbReference type="NCBI Taxonomy" id="1526"/>
    <lineage>
        <taxon>Bacteria</taxon>
        <taxon>Bacillati</taxon>
        <taxon>Bacillota</taxon>
        <taxon>Clostridia</taxon>
        <taxon>Lachnospirales</taxon>
        <taxon>Lachnospiraceae</taxon>
    </lineage>
</organism>
<dbReference type="SUPFAM" id="SSF54001">
    <property type="entry name" value="Cysteine proteinases"/>
    <property type="match status" value="1"/>
</dbReference>
<dbReference type="Pfam" id="PF00877">
    <property type="entry name" value="NLPC_P60"/>
    <property type="match status" value="1"/>
</dbReference>
<reference evidence="9 10" key="1">
    <citation type="submission" date="2016-10" db="EMBL/GenBank/DDBJ databases">
        <authorList>
            <person name="de Groot N.N."/>
        </authorList>
    </citation>
    <scope>NUCLEOTIDE SEQUENCE [LARGE SCALE GENOMIC DNA]</scope>
    <source>
        <strain evidence="9 10">F</strain>
    </source>
</reference>